<dbReference type="InParanoid" id="A0A165I7R4"/>
<accession>A0A165I7R4</accession>
<organism evidence="1 2">
    <name type="scientific">Exidia glandulosa HHB12029</name>
    <dbReference type="NCBI Taxonomy" id="1314781"/>
    <lineage>
        <taxon>Eukaryota</taxon>
        <taxon>Fungi</taxon>
        <taxon>Dikarya</taxon>
        <taxon>Basidiomycota</taxon>
        <taxon>Agaricomycotina</taxon>
        <taxon>Agaricomycetes</taxon>
        <taxon>Auriculariales</taxon>
        <taxon>Exidiaceae</taxon>
        <taxon>Exidia</taxon>
    </lineage>
</organism>
<dbReference type="AlphaFoldDB" id="A0A165I7R4"/>
<evidence type="ECO:0000313" key="2">
    <source>
        <dbReference type="Proteomes" id="UP000077266"/>
    </source>
</evidence>
<proteinExistence type="predicted"/>
<gene>
    <name evidence="1" type="ORF">EXIGLDRAFT_717669</name>
</gene>
<dbReference type="EMBL" id="KV425997">
    <property type="protein sequence ID" value="KZV93017.1"/>
    <property type="molecule type" value="Genomic_DNA"/>
</dbReference>
<dbReference type="Proteomes" id="UP000077266">
    <property type="component" value="Unassembled WGS sequence"/>
</dbReference>
<protein>
    <submittedName>
        <fullName evidence="1">Uncharacterized protein</fullName>
    </submittedName>
</protein>
<name>A0A165I7R4_EXIGL</name>
<reference evidence="1 2" key="1">
    <citation type="journal article" date="2016" name="Mol. Biol. Evol.">
        <title>Comparative Genomics of Early-Diverging Mushroom-Forming Fungi Provides Insights into the Origins of Lignocellulose Decay Capabilities.</title>
        <authorList>
            <person name="Nagy L.G."/>
            <person name="Riley R."/>
            <person name="Tritt A."/>
            <person name="Adam C."/>
            <person name="Daum C."/>
            <person name="Floudas D."/>
            <person name="Sun H."/>
            <person name="Yadav J.S."/>
            <person name="Pangilinan J."/>
            <person name="Larsson K.H."/>
            <person name="Matsuura K."/>
            <person name="Barry K."/>
            <person name="Labutti K."/>
            <person name="Kuo R."/>
            <person name="Ohm R.A."/>
            <person name="Bhattacharya S.S."/>
            <person name="Shirouzu T."/>
            <person name="Yoshinaga Y."/>
            <person name="Martin F.M."/>
            <person name="Grigoriev I.V."/>
            <person name="Hibbett D.S."/>
        </authorList>
    </citation>
    <scope>NUCLEOTIDE SEQUENCE [LARGE SCALE GENOMIC DNA]</scope>
    <source>
        <strain evidence="1 2">HHB12029</strain>
    </source>
</reference>
<sequence>MRLTTANPAEQASLYSFTALTSLYADHSTVSDIGSADLPPEAAFANLCTLEIRDTDFMAKLELFTCVVLLL</sequence>
<keyword evidence="2" id="KW-1185">Reference proteome</keyword>
<evidence type="ECO:0000313" key="1">
    <source>
        <dbReference type="EMBL" id="KZV93017.1"/>
    </source>
</evidence>